<dbReference type="PANTHER" id="PTHR22767">
    <property type="entry name" value="N-TERMINAL ACETYLTRANSFERASE-RELATED"/>
    <property type="match status" value="1"/>
</dbReference>
<dbReference type="SUPFAM" id="SSF48452">
    <property type="entry name" value="TPR-like"/>
    <property type="match status" value="2"/>
</dbReference>
<evidence type="ECO:0000256" key="3">
    <source>
        <dbReference type="PROSITE-ProRule" id="PRU00339"/>
    </source>
</evidence>
<evidence type="ECO:0000256" key="2">
    <source>
        <dbReference type="ARBA" id="ARBA00022803"/>
    </source>
</evidence>
<feature type="compositionally biased region" description="Basic and acidic residues" evidence="4">
    <location>
        <begin position="633"/>
        <end position="666"/>
    </location>
</feature>
<reference evidence="5" key="2">
    <citation type="submission" date="2014-06" db="EMBL/GenBank/DDBJ databases">
        <authorList>
            <person name="Aslett M."/>
        </authorList>
    </citation>
    <scope>NUCLEOTIDE SEQUENCE</scope>
</reference>
<dbReference type="InterPro" id="IPR019734">
    <property type="entry name" value="TPR_rpt"/>
</dbReference>
<name>A0A068W8D6_ECHGR</name>
<dbReference type="GO" id="GO:0016740">
    <property type="term" value="F:transferase activity"/>
    <property type="evidence" value="ECO:0007669"/>
    <property type="project" value="UniProtKB-KW"/>
</dbReference>
<reference evidence="7" key="3">
    <citation type="submission" date="2020-10" db="UniProtKB">
        <authorList>
            <consortium name="WormBaseParasite"/>
        </authorList>
    </citation>
    <scope>IDENTIFICATION</scope>
</reference>
<dbReference type="Pfam" id="PF12569">
    <property type="entry name" value="NatA_aux_su"/>
    <property type="match status" value="1"/>
</dbReference>
<evidence type="ECO:0000256" key="1">
    <source>
        <dbReference type="ARBA" id="ARBA00022737"/>
    </source>
</evidence>
<feature type="region of interest" description="Disordered" evidence="4">
    <location>
        <begin position="956"/>
        <end position="975"/>
    </location>
</feature>
<dbReference type="EMBL" id="LK028576">
    <property type="protein sequence ID" value="CDS15767.1"/>
    <property type="molecule type" value="Genomic_DNA"/>
</dbReference>
<keyword evidence="2 3" id="KW-0802">TPR repeat</keyword>
<organism evidence="5">
    <name type="scientific">Echinococcus granulosus</name>
    <name type="common">Hydatid tapeworm</name>
    <dbReference type="NCBI Taxonomy" id="6210"/>
    <lineage>
        <taxon>Eukaryota</taxon>
        <taxon>Metazoa</taxon>
        <taxon>Spiralia</taxon>
        <taxon>Lophotrochozoa</taxon>
        <taxon>Platyhelminthes</taxon>
        <taxon>Cestoda</taxon>
        <taxon>Eucestoda</taxon>
        <taxon>Cyclophyllidea</taxon>
        <taxon>Taeniidae</taxon>
        <taxon>Echinococcus</taxon>
        <taxon>Echinococcus granulosus group</taxon>
    </lineage>
</organism>
<dbReference type="PIRSF" id="PIRSF000422">
    <property type="entry name" value="N-terminal-AcTrfase-A_aux_su"/>
    <property type="match status" value="1"/>
</dbReference>
<dbReference type="PANTHER" id="PTHR22767:SF2">
    <property type="entry name" value="N(ALPHA)-ACETYLTRANSFERASE 15_16, ISOFORM A"/>
    <property type="match status" value="1"/>
</dbReference>
<evidence type="ECO:0000313" key="7">
    <source>
        <dbReference type="WBParaSite" id="EgrG_000817600"/>
    </source>
</evidence>
<dbReference type="WBParaSite" id="EgrG_000817600">
    <property type="protein sequence ID" value="EgrG_000817600"/>
    <property type="gene ID" value="EgrG_000817600"/>
</dbReference>
<proteinExistence type="predicted"/>
<dbReference type="Gene3D" id="1.25.40.1010">
    <property type="match status" value="1"/>
</dbReference>
<sequence length="975" mass="112282">MEKNFGAASLPPKELSLFKRIVKYYDQKQYKTGLKFANQILSNPKFAEHGETLSMKGILLNCLGKKEEARDFVKRGLRSNIQSFVCWHIYGLIMKSDRKYDEAIRCYIQALKLDKNNLQVLRDLSVLQMHTRDLDGCLETRNKLLTQRPNQKASWVGYAIVQHLRGNLDTAATVIHEFLKVQTAVEPYNYEHSELLMYYISILKESSKYEEALDFMDLHTTEIVDNVSYLETYADLLLQLGRVDDAENIVWQLLERNPDCNSYYELFYKVYEARSNCAMKLSEKRQVLEKCVEKFSSSRLPKLLFLETLDGDEFGFHVDVFMRKNLRKGVPNLFVQLKRFYNSSERRNTLENLYLTYRTNLDDHETLGPVSCGELKLPYSDDEAIEPPSTSLWLNYLIAQHYNYMRQTEVFIAYNYASLQKALTVVSKEIEINPTIVDLYVLKAEIYRDAGDIITASRWMDEAQSLDTADRFINAQCTKYMVQAHRIEDAEAIASKFTRGSTTAAQYLIEMQCMWFLIENARSYKAMQKFGEALKFCHEIDRAYTAVLEDQLDFHSYCLRKGTLRSYVETIRLEDRLRDHPAYFDAACLAIEIYLYLHVNPLGSEQDEENKQSANISSSEMKKLRNKQRRAERRAEAIKEDEKKKEHPNQQRNKDRNEDPENRPPEVEQLSPQKLARPENALNEAARFLQPLIDLSGNRIETHCLAYEVFERKGKHLLMLRAIRRGIELPRARDHPWFNECLCRFLMRMSELKPKPGNLVHEVLLQEMHAVFENNELPRAAETNDNFIKRNSKSFLHVFRGTLTKAIIDPSSSNESLKQLPSPTNRGFGAVSWQVLFEALGLLKTYLNLKLAPITNEMIDDFRGKCSTLYPLATVFFTETALESHLNAAICKTSAATSNEAFLKRSPPDQGNNEVNAVVEKLDALSCYESTGVNGDAENKLNGHIVANKKAARQKRKKAGNIDSAKSSAAVVTDI</sequence>
<dbReference type="SMART" id="SM00028">
    <property type="entry name" value="TPR"/>
    <property type="match status" value="4"/>
</dbReference>
<protein>
    <submittedName>
        <fullName evidence="5 7">N alpha acetyltransferase 15 NatA auxiliary</fullName>
    </submittedName>
</protein>
<accession>A0A068W8D6</accession>
<dbReference type="Proteomes" id="UP000492820">
    <property type="component" value="Unassembled WGS sequence"/>
</dbReference>
<dbReference type="Pfam" id="PF13181">
    <property type="entry name" value="TPR_8"/>
    <property type="match status" value="1"/>
</dbReference>
<feature type="repeat" description="TPR" evidence="3">
    <location>
        <begin position="84"/>
        <end position="117"/>
    </location>
</feature>
<evidence type="ECO:0000313" key="5">
    <source>
        <dbReference type="EMBL" id="CDS15767.1"/>
    </source>
</evidence>
<dbReference type="PROSITE" id="PS50005">
    <property type="entry name" value="TPR"/>
    <property type="match status" value="1"/>
</dbReference>
<evidence type="ECO:0000313" key="6">
    <source>
        <dbReference type="Proteomes" id="UP000492820"/>
    </source>
</evidence>
<keyword evidence="5" id="KW-0808">Transferase</keyword>
<reference evidence="5 6" key="1">
    <citation type="journal article" date="2013" name="Nature">
        <title>The genomes of four tapeworm species reveal adaptations to parasitism.</title>
        <authorList>
            <person name="Tsai I.J."/>
            <person name="Zarowiecki M."/>
            <person name="Holroyd N."/>
            <person name="Garciarrubio A."/>
            <person name="Sanchez-Flores A."/>
            <person name="Brooks K.L."/>
            <person name="Tracey A."/>
            <person name="Bobes R.J."/>
            <person name="Fragoso G."/>
            <person name="Sciutto E."/>
            <person name="Aslett M."/>
            <person name="Beasley H."/>
            <person name="Bennett H.M."/>
            <person name="Cai J."/>
            <person name="Camicia F."/>
            <person name="Clark R."/>
            <person name="Cucher M."/>
            <person name="De Silva N."/>
            <person name="Day T.A."/>
            <person name="Deplazes P."/>
            <person name="Estrada K."/>
            <person name="Fernandez C."/>
            <person name="Holland P.W."/>
            <person name="Hou J."/>
            <person name="Hu S."/>
            <person name="Huckvale T."/>
            <person name="Hung S.S."/>
            <person name="Kamenetzky L."/>
            <person name="Keane J.A."/>
            <person name="Kiss F."/>
            <person name="Koziol U."/>
            <person name="Lambert O."/>
            <person name="Liu K."/>
            <person name="Luo X."/>
            <person name="Luo Y."/>
            <person name="Macchiaroli N."/>
            <person name="Nichol S."/>
            <person name="Paps J."/>
            <person name="Parkinson J."/>
            <person name="Pouchkina-Stantcheva N."/>
            <person name="Riddiford N."/>
            <person name="Rosenzvit M."/>
            <person name="Salinas G."/>
            <person name="Wasmuth J.D."/>
            <person name="Zamanian M."/>
            <person name="Zheng Y."/>
            <person name="Cai X."/>
            <person name="Soberon X."/>
            <person name="Olson P.D."/>
            <person name="Laclette J.P."/>
            <person name="Brehm K."/>
            <person name="Berriman M."/>
            <person name="Garciarrubio A."/>
            <person name="Bobes R.J."/>
            <person name="Fragoso G."/>
            <person name="Sanchez-Flores A."/>
            <person name="Estrada K."/>
            <person name="Cevallos M.A."/>
            <person name="Morett E."/>
            <person name="Gonzalez V."/>
            <person name="Portillo T."/>
            <person name="Ochoa-Leyva A."/>
            <person name="Jose M.V."/>
            <person name="Sciutto E."/>
            <person name="Landa A."/>
            <person name="Jimenez L."/>
            <person name="Valdes V."/>
            <person name="Carrero J.C."/>
            <person name="Larralde C."/>
            <person name="Morales-Montor J."/>
            <person name="Limon-Lason J."/>
            <person name="Soberon X."/>
            <person name="Laclette J.P."/>
        </authorList>
    </citation>
    <scope>NUCLEOTIDE SEQUENCE [LARGE SCALE GENOMIC DNA]</scope>
</reference>
<dbReference type="InterPro" id="IPR011990">
    <property type="entry name" value="TPR-like_helical_dom_sf"/>
</dbReference>
<feature type="region of interest" description="Disordered" evidence="4">
    <location>
        <begin position="608"/>
        <end position="674"/>
    </location>
</feature>
<dbReference type="Gene3D" id="1.25.40.1040">
    <property type="match status" value="1"/>
</dbReference>
<dbReference type="OrthoDB" id="10263032at2759"/>
<gene>
    <name evidence="5" type="ORF">EgrG_000817600</name>
</gene>
<dbReference type="FunFam" id="1.25.40.1040:FF:000003">
    <property type="entry name" value="N-terminal acetyltransferase A, auxiliary subunit"/>
    <property type="match status" value="1"/>
</dbReference>
<dbReference type="AlphaFoldDB" id="A0A068W8D6"/>
<dbReference type="GO" id="GO:0031415">
    <property type="term" value="C:NatA complex"/>
    <property type="evidence" value="ECO:0007669"/>
    <property type="project" value="TreeGrafter"/>
</dbReference>
<dbReference type="InterPro" id="IPR021183">
    <property type="entry name" value="NatA_aux_su"/>
</dbReference>
<keyword evidence="1" id="KW-0677">Repeat</keyword>
<evidence type="ECO:0000256" key="4">
    <source>
        <dbReference type="SAM" id="MobiDB-lite"/>
    </source>
</evidence>